<feature type="domain" description="ABC3 transporter permease C-terminal" evidence="7">
    <location>
        <begin position="295"/>
        <end position="410"/>
    </location>
</feature>
<reference evidence="9 10" key="1">
    <citation type="submission" date="2016-10" db="EMBL/GenBank/DDBJ databases">
        <authorList>
            <person name="de Groot N.N."/>
        </authorList>
    </citation>
    <scope>NUCLEOTIDE SEQUENCE [LARGE SCALE GENOMIC DNA]</scope>
    <source>
        <strain evidence="9 10">DSM 527</strain>
    </source>
</reference>
<dbReference type="OrthoDB" id="5933722at2"/>
<organism evidence="9 10">
    <name type="scientific">Chitinophaga filiformis</name>
    <name type="common">Myxococcus filiformis</name>
    <name type="synonym">Flexibacter filiformis</name>
    <dbReference type="NCBI Taxonomy" id="104663"/>
    <lineage>
        <taxon>Bacteria</taxon>
        <taxon>Pseudomonadati</taxon>
        <taxon>Bacteroidota</taxon>
        <taxon>Chitinophagia</taxon>
        <taxon>Chitinophagales</taxon>
        <taxon>Chitinophagaceae</taxon>
        <taxon>Chitinophaga</taxon>
    </lineage>
</organism>
<feature type="transmembrane region" description="Helical" evidence="6">
    <location>
        <begin position="382"/>
        <end position="409"/>
    </location>
</feature>
<keyword evidence="2" id="KW-1003">Cell membrane</keyword>
<feature type="domain" description="MacB-like periplasmic core" evidence="8">
    <location>
        <begin position="20"/>
        <end position="246"/>
    </location>
</feature>
<gene>
    <name evidence="9" type="ORF">SAMN04488121_112152</name>
</gene>
<dbReference type="InterPro" id="IPR003838">
    <property type="entry name" value="ABC3_permease_C"/>
</dbReference>
<keyword evidence="5 6" id="KW-0472">Membrane</keyword>
<evidence type="ECO:0000259" key="8">
    <source>
        <dbReference type="Pfam" id="PF12704"/>
    </source>
</evidence>
<dbReference type="Pfam" id="PF12704">
    <property type="entry name" value="MacB_PCD"/>
    <property type="match status" value="2"/>
</dbReference>
<dbReference type="PANTHER" id="PTHR30572:SF18">
    <property type="entry name" value="ABC-TYPE MACROLIDE FAMILY EXPORT SYSTEM PERMEASE COMPONENT 2"/>
    <property type="match status" value="1"/>
</dbReference>
<dbReference type="AlphaFoldDB" id="A0A1G8CID1"/>
<dbReference type="Proteomes" id="UP000199045">
    <property type="component" value="Unassembled WGS sequence"/>
</dbReference>
<evidence type="ECO:0000256" key="2">
    <source>
        <dbReference type="ARBA" id="ARBA00022475"/>
    </source>
</evidence>
<feature type="transmembrane region" description="Helical" evidence="6">
    <location>
        <begin position="345"/>
        <end position="366"/>
    </location>
</feature>
<keyword evidence="4 6" id="KW-1133">Transmembrane helix</keyword>
<feature type="domain" description="MacB-like periplasmic core" evidence="8">
    <location>
        <begin position="438"/>
        <end position="641"/>
    </location>
</feature>
<dbReference type="EMBL" id="FNBN01000012">
    <property type="protein sequence ID" value="SDH45129.1"/>
    <property type="molecule type" value="Genomic_DNA"/>
</dbReference>
<sequence>MLKNYFVIAWRNLIKNKVTTFINIGGLTVGMAVAMLIGLWIWDELSFDTYNTNYPSIAKIARSENMPNGEVYISDNSNHFPIPLAEELRRNYNNYFTHVALASENIERIIKSGDKQFSRQGMYVEKDFTDILTLKMLAGSVKDFAETNTILLKRSLATSLYGDKNPVGQVLQLDNKQSLKVIGVFEDLPYNTTFRDVSFFCPWNLLVSTEQYVKDNLNNWGNSSFNIFASTVPGIPMEEISGKIKDVYQSKLDKPTFDSKTTLFLHPMKDWHLRAEWKNGIHSGGKIQLVWLFGLIGMFVLFLACINFMNLSTARSEKRAREVGIRKTFGSLRSQLIKQFMSESLLIVCVAFILSIGMVILSLNWFNEIADKKMVFPFSNPIFWLIAVVFIIITAVVAGSYPAFYLSSFQPLKVLKGAFRAGGSITPRRVMVTLQFTVSIILIIGTIVVYRQVQFAQNRPIGYDRNGLIKITMKTPGLNGKYDVLQHELLASGGAINFAQSSSPTTQSTYFDDRFEWENKDPQLPKMAFSLTAVTYDFGKTVGWKFKSGRDFSRSFPTDNAAIILNEAAVKYMQLKDPVGKIIRWNGNPYTVVGVIENMVTESPYKPVQQSVYFMIPGIGPVITIRLNPRLSAGEAISKIEPIFRKLDPSSPFEYKFVDDEYGRKFAAEQRIGALSTLFTCLAIFISCLGIFGLASFIAEQRMKEIGIRKILGASIASLWGLLSREFVTLVFVAFLIATPAAYYFLDKWLQQYDYHTTIAWWIFIIAGVSALVITLFTVSFQAVKAALANPVRSLQRE</sequence>
<evidence type="ECO:0000313" key="9">
    <source>
        <dbReference type="EMBL" id="SDH45129.1"/>
    </source>
</evidence>
<dbReference type="GO" id="GO:0005886">
    <property type="term" value="C:plasma membrane"/>
    <property type="evidence" value="ECO:0007669"/>
    <property type="project" value="UniProtKB-SubCell"/>
</dbReference>
<evidence type="ECO:0000256" key="4">
    <source>
        <dbReference type="ARBA" id="ARBA00022989"/>
    </source>
</evidence>
<feature type="transmembrane region" description="Helical" evidence="6">
    <location>
        <begin position="21"/>
        <end position="42"/>
    </location>
</feature>
<feature type="transmembrane region" description="Helical" evidence="6">
    <location>
        <begin position="430"/>
        <end position="450"/>
    </location>
</feature>
<evidence type="ECO:0000256" key="6">
    <source>
        <dbReference type="SAM" id="Phobius"/>
    </source>
</evidence>
<dbReference type="InterPro" id="IPR025857">
    <property type="entry name" value="MacB_PCD"/>
</dbReference>
<feature type="domain" description="ABC3 transporter permease C-terminal" evidence="7">
    <location>
        <begin position="678"/>
        <end position="787"/>
    </location>
</feature>
<feature type="transmembrane region" description="Helical" evidence="6">
    <location>
        <begin position="711"/>
        <end position="739"/>
    </location>
</feature>
<dbReference type="STRING" id="104663.SAMN04488121_112152"/>
<keyword evidence="3 6" id="KW-0812">Transmembrane</keyword>
<feature type="transmembrane region" description="Helical" evidence="6">
    <location>
        <begin position="289"/>
        <end position="311"/>
    </location>
</feature>
<evidence type="ECO:0000256" key="5">
    <source>
        <dbReference type="ARBA" id="ARBA00023136"/>
    </source>
</evidence>
<evidence type="ECO:0000256" key="3">
    <source>
        <dbReference type="ARBA" id="ARBA00022692"/>
    </source>
</evidence>
<comment type="subcellular location">
    <subcellularLocation>
        <location evidence="1">Cell membrane</location>
        <topology evidence="1">Multi-pass membrane protein</topology>
    </subcellularLocation>
</comment>
<proteinExistence type="predicted"/>
<feature type="transmembrane region" description="Helical" evidence="6">
    <location>
        <begin position="759"/>
        <end position="784"/>
    </location>
</feature>
<accession>A0A1G8CID1</accession>
<dbReference type="RefSeq" id="WP_089838205.1">
    <property type="nucleotide sequence ID" value="NZ_FNBN01000012.1"/>
</dbReference>
<dbReference type="GO" id="GO:0022857">
    <property type="term" value="F:transmembrane transporter activity"/>
    <property type="evidence" value="ECO:0007669"/>
    <property type="project" value="TreeGrafter"/>
</dbReference>
<evidence type="ECO:0000256" key="1">
    <source>
        <dbReference type="ARBA" id="ARBA00004651"/>
    </source>
</evidence>
<dbReference type="PANTHER" id="PTHR30572">
    <property type="entry name" value="MEMBRANE COMPONENT OF TRANSPORTER-RELATED"/>
    <property type="match status" value="1"/>
</dbReference>
<feature type="transmembrane region" description="Helical" evidence="6">
    <location>
        <begin position="674"/>
        <end position="699"/>
    </location>
</feature>
<protein>
    <submittedName>
        <fullName evidence="9">ABC-type antimicrobial peptide transport system, permease component</fullName>
    </submittedName>
</protein>
<evidence type="ECO:0000313" key="10">
    <source>
        <dbReference type="Proteomes" id="UP000199045"/>
    </source>
</evidence>
<name>A0A1G8CID1_CHIFI</name>
<evidence type="ECO:0000259" key="7">
    <source>
        <dbReference type="Pfam" id="PF02687"/>
    </source>
</evidence>
<dbReference type="InterPro" id="IPR050250">
    <property type="entry name" value="Macrolide_Exporter_MacB"/>
</dbReference>
<dbReference type="Pfam" id="PF02687">
    <property type="entry name" value="FtsX"/>
    <property type="match status" value="2"/>
</dbReference>